<dbReference type="Proteomes" id="UP000193689">
    <property type="component" value="Unassembled WGS sequence"/>
</dbReference>
<reference evidence="2 3" key="1">
    <citation type="submission" date="2016-07" db="EMBL/GenBank/DDBJ databases">
        <title>Pervasive Adenine N6-methylation of Active Genes in Fungi.</title>
        <authorList>
            <consortium name="DOE Joint Genome Institute"/>
            <person name="Mondo S.J."/>
            <person name="Dannebaum R.O."/>
            <person name="Kuo R.C."/>
            <person name="Labutti K."/>
            <person name="Haridas S."/>
            <person name="Kuo A."/>
            <person name="Salamov A."/>
            <person name="Ahrendt S.R."/>
            <person name="Lipzen A."/>
            <person name="Sullivan W."/>
            <person name="Andreopoulos W.B."/>
            <person name="Clum A."/>
            <person name="Lindquist E."/>
            <person name="Daum C."/>
            <person name="Ramamoorthy G.K."/>
            <person name="Gryganskyi A."/>
            <person name="Culley D."/>
            <person name="Magnuson J.K."/>
            <person name="James T.Y."/>
            <person name="O'Malley M.A."/>
            <person name="Stajich J.E."/>
            <person name="Spatafora J.W."/>
            <person name="Visel A."/>
            <person name="Grigoriev I.V."/>
        </authorList>
    </citation>
    <scope>NUCLEOTIDE SEQUENCE [LARGE SCALE GENOMIC DNA]</scope>
    <source>
        <strain evidence="2 3">CBS 129021</strain>
    </source>
</reference>
<evidence type="ECO:0000313" key="2">
    <source>
        <dbReference type="EMBL" id="ORY55243.1"/>
    </source>
</evidence>
<evidence type="ECO:0000256" key="1">
    <source>
        <dbReference type="SAM" id="MobiDB-lite"/>
    </source>
</evidence>
<name>A0A1Y2D7I3_9PEZI</name>
<sequence>MESTPYDPGHAHLLRALKDSTAPRTVVDAVIHVLQTKNEAQMLHASRRQKLESQIEILLEENEHLKLHNRNDVLDQHILKFKLENQAIEFQNKISSLEADKKELQGLILQKNMMLRVANETNTEQRLEIADLNNANDGLEDNVHLLAGENNRLRTENREMRKHITQLEGYLEELKVAITGLKPATNIGDIADTRDENEKLRSELEILKAKMGETSLDDNDQNGEVASFVVSGPNIPNDVG</sequence>
<dbReference type="RefSeq" id="XP_040709514.1">
    <property type="nucleotide sequence ID" value="XM_040864626.1"/>
</dbReference>
<dbReference type="EMBL" id="MCFJ01000028">
    <property type="protein sequence ID" value="ORY55243.1"/>
    <property type="molecule type" value="Genomic_DNA"/>
</dbReference>
<evidence type="ECO:0000313" key="3">
    <source>
        <dbReference type="Proteomes" id="UP000193689"/>
    </source>
</evidence>
<protein>
    <submittedName>
        <fullName evidence="2">Uncharacterized protein</fullName>
    </submittedName>
</protein>
<accession>A0A1Y2D7I3</accession>
<keyword evidence="3" id="KW-1185">Reference proteome</keyword>
<organism evidence="2 3">
    <name type="scientific">Pseudomassariella vexata</name>
    <dbReference type="NCBI Taxonomy" id="1141098"/>
    <lineage>
        <taxon>Eukaryota</taxon>
        <taxon>Fungi</taxon>
        <taxon>Dikarya</taxon>
        <taxon>Ascomycota</taxon>
        <taxon>Pezizomycotina</taxon>
        <taxon>Sordariomycetes</taxon>
        <taxon>Xylariomycetidae</taxon>
        <taxon>Amphisphaeriales</taxon>
        <taxon>Pseudomassariaceae</taxon>
        <taxon>Pseudomassariella</taxon>
    </lineage>
</organism>
<dbReference type="AlphaFoldDB" id="A0A1Y2D7I3"/>
<proteinExistence type="predicted"/>
<dbReference type="GeneID" id="63780838"/>
<feature type="region of interest" description="Disordered" evidence="1">
    <location>
        <begin position="214"/>
        <end position="240"/>
    </location>
</feature>
<dbReference type="OrthoDB" id="10255522at2759"/>
<dbReference type="InParanoid" id="A0A1Y2D7I3"/>
<comment type="caution">
    <text evidence="2">The sequence shown here is derived from an EMBL/GenBank/DDBJ whole genome shotgun (WGS) entry which is preliminary data.</text>
</comment>
<gene>
    <name evidence="2" type="ORF">BCR38DRAFT_491151</name>
</gene>